<evidence type="ECO:0000313" key="2">
    <source>
        <dbReference type="Proteomes" id="UP001589693"/>
    </source>
</evidence>
<proteinExistence type="predicted"/>
<accession>A0ABV5ZTI2</accession>
<reference evidence="1 2" key="1">
    <citation type="submission" date="2024-09" db="EMBL/GenBank/DDBJ databases">
        <authorList>
            <person name="Sun Q."/>
            <person name="Mori K."/>
        </authorList>
    </citation>
    <scope>NUCLEOTIDE SEQUENCE [LARGE SCALE GENOMIC DNA]</scope>
    <source>
        <strain evidence="1 2">TBRC 7907</strain>
    </source>
</reference>
<dbReference type="EMBL" id="JBHLZU010000008">
    <property type="protein sequence ID" value="MFB9904197.1"/>
    <property type="molecule type" value="Genomic_DNA"/>
</dbReference>
<comment type="caution">
    <text evidence="1">The sequence shown here is derived from an EMBL/GenBank/DDBJ whole genome shotgun (WGS) entry which is preliminary data.</text>
</comment>
<keyword evidence="2" id="KW-1185">Reference proteome</keyword>
<name>A0ABV5ZTI2_9PSEU</name>
<sequence length="65" mass="7002">MFSTELESKALQMLLATLPDPARVAAMPPADLVRHAAEHEVRILRPKAVQVIAAVTEALCVPDAQ</sequence>
<gene>
    <name evidence="1" type="ORF">ACFFQA_09605</name>
</gene>
<protein>
    <submittedName>
        <fullName evidence="1">Uncharacterized protein</fullName>
    </submittedName>
</protein>
<dbReference type="Proteomes" id="UP001589693">
    <property type="component" value="Unassembled WGS sequence"/>
</dbReference>
<organism evidence="1 2">
    <name type="scientific">Allokutzneria oryzae</name>
    <dbReference type="NCBI Taxonomy" id="1378989"/>
    <lineage>
        <taxon>Bacteria</taxon>
        <taxon>Bacillati</taxon>
        <taxon>Actinomycetota</taxon>
        <taxon>Actinomycetes</taxon>
        <taxon>Pseudonocardiales</taxon>
        <taxon>Pseudonocardiaceae</taxon>
        <taxon>Allokutzneria</taxon>
    </lineage>
</organism>
<dbReference type="RefSeq" id="WP_377851386.1">
    <property type="nucleotide sequence ID" value="NZ_JBHLZU010000008.1"/>
</dbReference>
<evidence type="ECO:0000313" key="1">
    <source>
        <dbReference type="EMBL" id="MFB9904197.1"/>
    </source>
</evidence>